<organism evidence="1 2">
    <name type="scientific">Deinococcus multiflagellatus</name>
    <dbReference type="NCBI Taxonomy" id="1656887"/>
    <lineage>
        <taxon>Bacteria</taxon>
        <taxon>Thermotogati</taxon>
        <taxon>Deinococcota</taxon>
        <taxon>Deinococci</taxon>
        <taxon>Deinococcales</taxon>
        <taxon>Deinococcaceae</taxon>
        <taxon>Deinococcus</taxon>
    </lineage>
</organism>
<dbReference type="Proteomes" id="UP001596317">
    <property type="component" value="Unassembled WGS sequence"/>
</dbReference>
<sequence length="123" mass="13275">MAALPGFTGTLGELAAALRAGRVSPAEVPLLALTREVLAWAGQVTGAGPTGLADAHPDLLPTLAAVIALKARLLLPPPRTTTCPRTPRLTRPRRTRSCRAWKPWRNWTPWWVFWLPGAANARA</sequence>
<protein>
    <submittedName>
        <fullName evidence="1">Uncharacterized protein</fullName>
    </submittedName>
</protein>
<reference evidence="2" key="1">
    <citation type="journal article" date="2019" name="Int. J. Syst. Evol. Microbiol.">
        <title>The Global Catalogue of Microorganisms (GCM) 10K type strain sequencing project: providing services to taxonomists for standard genome sequencing and annotation.</title>
        <authorList>
            <consortium name="The Broad Institute Genomics Platform"/>
            <consortium name="The Broad Institute Genome Sequencing Center for Infectious Disease"/>
            <person name="Wu L."/>
            <person name="Ma J."/>
        </authorList>
    </citation>
    <scope>NUCLEOTIDE SEQUENCE [LARGE SCALE GENOMIC DNA]</scope>
    <source>
        <strain evidence="2">CCUG 63830</strain>
    </source>
</reference>
<evidence type="ECO:0000313" key="1">
    <source>
        <dbReference type="EMBL" id="MFC6660552.1"/>
    </source>
</evidence>
<dbReference type="EMBL" id="JBHSWB010000001">
    <property type="protein sequence ID" value="MFC6660552.1"/>
    <property type="molecule type" value="Genomic_DNA"/>
</dbReference>
<accession>A0ABW1ZJW5</accession>
<gene>
    <name evidence="1" type="ORF">ACFP90_09415</name>
</gene>
<dbReference type="RefSeq" id="WP_380055639.1">
    <property type="nucleotide sequence ID" value="NZ_JBHSWB010000001.1"/>
</dbReference>
<name>A0ABW1ZJW5_9DEIO</name>
<evidence type="ECO:0000313" key="2">
    <source>
        <dbReference type="Proteomes" id="UP001596317"/>
    </source>
</evidence>
<keyword evidence="2" id="KW-1185">Reference proteome</keyword>
<comment type="caution">
    <text evidence="1">The sequence shown here is derived from an EMBL/GenBank/DDBJ whole genome shotgun (WGS) entry which is preliminary data.</text>
</comment>
<proteinExistence type="predicted"/>